<evidence type="ECO:0000313" key="7">
    <source>
        <dbReference type="Proteomes" id="UP000004810"/>
    </source>
</evidence>
<dbReference type="GO" id="GO:0042562">
    <property type="term" value="F:hormone binding"/>
    <property type="evidence" value="ECO:0007669"/>
    <property type="project" value="TreeGrafter"/>
</dbReference>
<keyword evidence="2" id="KW-0245">EGF-like domain</keyword>
<dbReference type="Gene3D" id="2.10.25.10">
    <property type="entry name" value="Laminin"/>
    <property type="match status" value="2"/>
</dbReference>
<evidence type="ECO:0000256" key="2">
    <source>
        <dbReference type="ARBA" id="ARBA00022536"/>
    </source>
</evidence>
<reference evidence="7" key="1">
    <citation type="submission" date="2012-08" db="EMBL/GenBank/DDBJ databases">
        <title>The Genome Sequence of Wuchereria bancrofti.</title>
        <authorList>
            <person name="Nutman T.B."/>
            <person name="Fink D.L."/>
            <person name="Russ C."/>
            <person name="Young S."/>
            <person name="Zeng Q."/>
            <person name="Koehrsen M."/>
            <person name="Alvarado L."/>
            <person name="Berlin A."/>
            <person name="Chapman S.B."/>
            <person name="Chen Z."/>
            <person name="Freedman E."/>
            <person name="Gellesch M."/>
            <person name="Goldberg J."/>
            <person name="Griggs A."/>
            <person name="Gujja S."/>
            <person name="Heilman E.R."/>
            <person name="Heiman D."/>
            <person name="Hepburn T."/>
            <person name="Howarth C."/>
            <person name="Jen D."/>
            <person name="Larson L."/>
            <person name="Lewis B."/>
            <person name="Mehta T."/>
            <person name="Park D."/>
            <person name="Pearson M."/>
            <person name="Roberts A."/>
            <person name="Saif S."/>
            <person name="Shea T."/>
            <person name="Shenoy N."/>
            <person name="Sisk P."/>
            <person name="Stolte C."/>
            <person name="Sykes S."/>
            <person name="Walk T."/>
            <person name="White J."/>
            <person name="Yandava C."/>
            <person name="Haas B."/>
            <person name="Henn M.R."/>
            <person name="Nusbaum C."/>
            <person name="Birren B."/>
        </authorList>
    </citation>
    <scope>NUCLEOTIDE SEQUENCE [LARGE SCALE GENOMIC DNA]</scope>
    <source>
        <strain evidence="7">NA</strain>
    </source>
</reference>
<feature type="domain" description="EGF-like calcium-binding" evidence="4">
    <location>
        <begin position="47"/>
        <end position="91"/>
    </location>
</feature>
<dbReference type="InterPro" id="IPR001881">
    <property type="entry name" value="EGF-like_Ca-bd_dom"/>
</dbReference>
<dbReference type="PROSITE" id="PS01187">
    <property type="entry name" value="EGF_CA"/>
    <property type="match status" value="1"/>
</dbReference>
<evidence type="ECO:0000256" key="1">
    <source>
        <dbReference type="ARBA" id="ARBA00004308"/>
    </source>
</evidence>
<feature type="domain" description="EGF-like" evidence="5">
    <location>
        <begin position="6"/>
        <end position="46"/>
    </location>
</feature>
<feature type="domain" description="EGF-like" evidence="5">
    <location>
        <begin position="50"/>
        <end position="91"/>
    </location>
</feature>
<dbReference type="InterPro" id="IPR011042">
    <property type="entry name" value="6-blade_b-propeller_TolB-like"/>
</dbReference>
<evidence type="ECO:0000259" key="5">
    <source>
        <dbReference type="SMART" id="SM00181"/>
    </source>
</evidence>
<dbReference type="AlphaFoldDB" id="J9A9R0"/>
<dbReference type="PANTHER" id="PTHR22722">
    <property type="entry name" value="LOW-DENSITY LIPOPROTEIN RECEPTOR-RELATED PROTEIN 2-RELATED"/>
    <property type="match status" value="1"/>
</dbReference>
<feature type="domain" description="EGF-like calcium-binding" evidence="4">
    <location>
        <begin position="7"/>
        <end position="46"/>
    </location>
</feature>
<dbReference type="CDD" id="cd00054">
    <property type="entry name" value="EGF_CA"/>
    <property type="match status" value="1"/>
</dbReference>
<dbReference type="GO" id="GO:0012505">
    <property type="term" value="C:endomembrane system"/>
    <property type="evidence" value="ECO:0007669"/>
    <property type="project" value="UniProtKB-SubCell"/>
</dbReference>
<dbReference type="InterPro" id="IPR051221">
    <property type="entry name" value="LDLR-related"/>
</dbReference>
<keyword evidence="3" id="KW-1015">Disulfide bond</keyword>
<dbReference type="InterPro" id="IPR049883">
    <property type="entry name" value="NOTCH1_EGF-like"/>
</dbReference>
<comment type="caution">
    <text evidence="6">The sequence shown here is derived from an EMBL/GenBank/DDBJ whole genome shotgun (WGS) entry which is preliminary data.</text>
</comment>
<evidence type="ECO:0000259" key="4">
    <source>
        <dbReference type="SMART" id="SM00179"/>
    </source>
</evidence>
<dbReference type="FunFam" id="2.10.25.10:FF:000807">
    <property type="entry name" value="Low-density lipoprotein receptor domain class A"/>
    <property type="match status" value="1"/>
</dbReference>
<evidence type="ECO:0008006" key="8">
    <source>
        <dbReference type="Google" id="ProtNLM"/>
    </source>
</evidence>
<dbReference type="PANTHER" id="PTHR22722:SF14">
    <property type="entry name" value="MEGALIN, ISOFORM A"/>
    <property type="match status" value="1"/>
</dbReference>
<dbReference type="SUPFAM" id="SSF57184">
    <property type="entry name" value="Growth factor receptor domain"/>
    <property type="match status" value="1"/>
</dbReference>
<dbReference type="Proteomes" id="UP000004810">
    <property type="component" value="Unassembled WGS sequence"/>
</dbReference>
<dbReference type="GO" id="GO:0005509">
    <property type="term" value="F:calcium ion binding"/>
    <property type="evidence" value="ECO:0007669"/>
    <property type="project" value="InterPro"/>
</dbReference>
<proteinExistence type="predicted"/>
<feature type="non-terminal residue" evidence="6">
    <location>
        <position position="160"/>
    </location>
</feature>
<dbReference type="Pfam" id="PF07645">
    <property type="entry name" value="EGF_CA"/>
    <property type="match status" value="1"/>
</dbReference>
<evidence type="ECO:0000256" key="3">
    <source>
        <dbReference type="ARBA" id="ARBA00023157"/>
    </source>
</evidence>
<dbReference type="GO" id="GO:0016324">
    <property type="term" value="C:apical plasma membrane"/>
    <property type="evidence" value="ECO:0007669"/>
    <property type="project" value="TreeGrafter"/>
</dbReference>
<dbReference type="SMART" id="SM00179">
    <property type="entry name" value="EGF_CA"/>
    <property type="match status" value="2"/>
</dbReference>
<dbReference type="SMART" id="SM00181">
    <property type="entry name" value="EGF"/>
    <property type="match status" value="2"/>
</dbReference>
<gene>
    <name evidence="6" type="ORF">WUBG_18408</name>
</gene>
<feature type="non-terminal residue" evidence="6">
    <location>
        <position position="1"/>
    </location>
</feature>
<dbReference type="Gene3D" id="2.120.10.30">
    <property type="entry name" value="TolB, C-terminal domain"/>
    <property type="match status" value="1"/>
</dbReference>
<comment type="subcellular location">
    <subcellularLocation>
        <location evidence="1">Endomembrane system</location>
    </subcellularLocation>
</comment>
<evidence type="ECO:0000313" key="6">
    <source>
        <dbReference type="EMBL" id="EJW70685.1"/>
    </source>
</evidence>
<accession>J9A9R0</accession>
<dbReference type="InterPro" id="IPR018097">
    <property type="entry name" value="EGF_Ca-bd_CS"/>
</dbReference>
<organism evidence="6 7">
    <name type="scientific">Wuchereria bancrofti</name>
    <dbReference type="NCBI Taxonomy" id="6293"/>
    <lineage>
        <taxon>Eukaryota</taxon>
        <taxon>Metazoa</taxon>
        <taxon>Ecdysozoa</taxon>
        <taxon>Nematoda</taxon>
        <taxon>Chromadorea</taxon>
        <taxon>Rhabditida</taxon>
        <taxon>Spirurina</taxon>
        <taxon>Spiruromorpha</taxon>
        <taxon>Filarioidea</taxon>
        <taxon>Onchocercidae</taxon>
        <taxon>Wuchereria</taxon>
    </lineage>
</organism>
<name>J9A9R0_WUCBA</name>
<dbReference type="GO" id="GO:0006898">
    <property type="term" value="P:receptor-mediated endocytosis"/>
    <property type="evidence" value="ECO:0007669"/>
    <property type="project" value="TreeGrafter"/>
</dbReference>
<protein>
    <recommendedName>
        <fullName evidence="8">EGF-like domain-containing protein</fullName>
    </recommendedName>
</protein>
<dbReference type="GO" id="GO:0043235">
    <property type="term" value="C:receptor complex"/>
    <property type="evidence" value="ECO:0007669"/>
    <property type="project" value="TreeGrafter"/>
</dbReference>
<dbReference type="InterPro" id="IPR009030">
    <property type="entry name" value="Growth_fac_rcpt_cys_sf"/>
</dbReference>
<sequence length="160" mass="18059">RKKGVTCETNNENGNCKHLCTDVKDGYYCHCRDGFQPNPRDPYDCIDIDECMGNNTCTQMCMNTKGSYLCRCLEDYENNVVVGAMTGKDCRAKSDPPLIMIAADGEVVQLNPAHAGETNRHAAGMHDENDIIAVDFDPRRELMFWIDSEKRKVYRSALPK</sequence>
<dbReference type="InterPro" id="IPR000742">
    <property type="entry name" value="EGF"/>
</dbReference>
<dbReference type="EMBL" id="ADBV01020897">
    <property type="protein sequence ID" value="EJW70685.1"/>
    <property type="molecule type" value="Genomic_DNA"/>
</dbReference>